<dbReference type="KEGG" id="caml:H6X83_10340"/>
<dbReference type="PANTHER" id="PTHR30050">
    <property type="entry name" value="CHROMOSOMAL REPLICATION INITIATOR PROTEIN DNAA"/>
    <property type="match status" value="1"/>
</dbReference>
<keyword evidence="2" id="KW-0547">Nucleotide-binding</keyword>
<dbReference type="RefSeq" id="WP_212506407.1">
    <property type="nucleotide sequence ID" value="NZ_CP060696.1"/>
</dbReference>
<dbReference type="GO" id="GO:0005524">
    <property type="term" value="F:ATP binding"/>
    <property type="evidence" value="ECO:0007669"/>
    <property type="project" value="UniProtKB-KW"/>
</dbReference>
<dbReference type="InterPro" id="IPR002611">
    <property type="entry name" value="IstB_ATP-bd"/>
</dbReference>
<dbReference type="Gene3D" id="3.40.50.300">
    <property type="entry name" value="P-loop containing nucleotide triphosphate hydrolases"/>
    <property type="match status" value="1"/>
</dbReference>
<dbReference type="Proteomes" id="UP000516046">
    <property type="component" value="Chromosome"/>
</dbReference>
<proteinExistence type="predicted"/>
<dbReference type="SMART" id="SM00382">
    <property type="entry name" value="AAA"/>
    <property type="match status" value="1"/>
</dbReference>
<evidence type="ECO:0000259" key="1">
    <source>
        <dbReference type="SMART" id="SM00382"/>
    </source>
</evidence>
<gene>
    <name evidence="2" type="ORF">H6X83_10340</name>
</gene>
<dbReference type="PANTHER" id="PTHR30050:SF4">
    <property type="entry name" value="ATP-BINDING PROTEIN RV3427C IN INSERTION SEQUENCE-RELATED"/>
    <property type="match status" value="1"/>
</dbReference>
<keyword evidence="3" id="KW-1185">Reference proteome</keyword>
<dbReference type="AlphaFoldDB" id="A0A7G9WF76"/>
<protein>
    <submittedName>
        <fullName evidence="2">ATP-binding protein</fullName>
    </submittedName>
</protein>
<evidence type="ECO:0000313" key="2">
    <source>
        <dbReference type="EMBL" id="QNO17338.1"/>
    </source>
</evidence>
<evidence type="ECO:0000313" key="3">
    <source>
        <dbReference type="Proteomes" id="UP000516046"/>
    </source>
</evidence>
<sequence>MTAEEVKKISPNVFDTGKVCPNCGEHIFAYRFTAGSFSHVYERPCSCKSAEVRREDAQRATEKKAEARKARFDYAGVPRNFVQAKLNNYRRLPGTEDAYAAVKDYLLNRQENIKAGSGLILYGPTGSGKTHLGCAVLNCVLEDGYRAAYWCVPQMLEMLMPGGDEGEQQMILDKALLSRVLLLDDLGAEKSSEWTRKELTIILDSRWRENRPTIITTNLLPDEELRRDCGDRSYSRLMSDHYQVVSVTADDYRRARA</sequence>
<dbReference type="GO" id="GO:0006260">
    <property type="term" value="P:DNA replication"/>
    <property type="evidence" value="ECO:0007669"/>
    <property type="project" value="TreeGrafter"/>
</dbReference>
<reference evidence="2 3" key="1">
    <citation type="submission" date="2020-08" db="EMBL/GenBank/DDBJ databases">
        <authorList>
            <person name="Ren C."/>
            <person name="Gu Y."/>
            <person name="Xu Y."/>
        </authorList>
    </citation>
    <scope>NUCLEOTIDE SEQUENCE [LARGE SCALE GENOMIC DNA]</scope>
    <source>
        <strain evidence="2 3">LBM18003</strain>
    </source>
</reference>
<dbReference type="InterPro" id="IPR027417">
    <property type="entry name" value="P-loop_NTPase"/>
</dbReference>
<dbReference type="InterPro" id="IPR003593">
    <property type="entry name" value="AAA+_ATPase"/>
</dbReference>
<dbReference type="EMBL" id="CP060696">
    <property type="protein sequence ID" value="QNO17338.1"/>
    <property type="molecule type" value="Genomic_DNA"/>
</dbReference>
<keyword evidence="2" id="KW-0067">ATP-binding</keyword>
<dbReference type="CDD" id="cd00009">
    <property type="entry name" value="AAA"/>
    <property type="match status" value="1"/>
</dbReference>
<dbReference type="SUPFAM" id="SSF52540">
    <property type="entry name" value="P-loop containing nucleoside triphosphate hydrolases"/>
    <property type="match status" value="1"/>
</dbReference>
<organism evidence="2 3">
    <name type="scientific">Caproicibacterium amylolyticum</name>
    <dbReference type="NCBI Taxonomy" id="2766537"/>
    <lineage>
        <taxon>Bacteria</taxon>
        <taxon>Bacillati</taxon>
        <taxon>Bacillota</taxon>
        <taxon>Clostridia</taxon>
        <taxon>Eubacteriales</taxon>
        <taxon>Oscillospiraceae</taxon>
        <taxon>Caproicibacterium</taxon>
    </lineage>
</organism>
<name>A0A7G9WF76_9FIRM</name>
<feature type="domain" description="AAA+ ATPase" evidence="1">
    <location>
        <begin position="115"/>
        <end position="239"/>
    </location>
</feature>
<dbReference type="Pfam" id="PF01695">
    <property type="entry name" value="IstB_IS21"/>
    <property type="match status" value="1"/>
</dbReference>
<accession>A0A7G9WF76</accession>